<protein>
    <submittedName>
        <fullName evidence="1">Uncharacterized protein</fullName>
    </submittedName>
</protein>
<reference evidence="1 2" key="1">
    <citation type="submission" date="2023-10" db="EMBL/GenBank/DDBJ databases">
        <title>Chromosome-scale genome assembly provides insights into flower coloration mechanisms of Canna indica.</title>
        <authorList>
            <person name="Li C."/>
        </authorList>
    </citation>
    <scope>NUCLEOTIDE SEQUENCE [LARGE SCALE GENOMIC DNA]</scope>
    <source>
        <tissue evidence="1">Flower</tissue>
    </source>
</reference>
<evidence type="ECO:0000313" key="1">
    <source>
        <dbReference type="EMBL" id="WOK93383.1"/>
    </source>
</evidence>
<dbReference type="AlphaFoldDB" id="A0AAQ3PZL2"/>
<dbReference type="EMBL" id="CP136890">
    <property type="protein sequence ID" value="WOK93383.1"/>
    <property type="molecule type" value="Genomic_DNA"/>
</dbReference>
<organism evidence="1 2">
    <name type="scientific">Canna indica</name>
    <name type="common">Indian-shot</name>
    <dbReference type="NCBI Taxonomy" id="4628"/>
    <lineage>
        <taxon>Eukaryota</taxon>
        <taxon>Viridiplantae</taxon>
        <taxon>Streptophyta</taxon>
        <taxon>Embryophyta</taxon>
        <taxon>Tracheophyta</taxon>
        <taxon>Spermatophyta</taxon>
        <taxon>Magnoliopsida</taxon>
        <taxon>Liliopsida</taxon>
        <taxon>Zingiberales</taxon>
        <taxon>Cannaceae</taxon>
        <taxon>Canna</taxon>
    </lineage>
</organism>
<dbReference type="InterPro" id="IPR040442">
    <property type="entry name" value="Pyrv_kinase-like_dom_sf"/>
</dbReference>
<keyword evidence="2" id="KW-1185">Reference proteome</keyword>
<evidence type="ECO:0000313" key="2">
    <source>
        <dbReference type="Proteomes" id="UP001327560"/>
    </source>
</evidence>
<dbReference type="Gene3D" id="3.20.20.60">
    <property type="entry name" value="Phosphoenolpyruvate-binding domains"/>
    <property type="match status" value="1"/>
</dbReference>
<sequence length="144" mass="15760">MVEVERVVSTKIDEVARLNVVISESVAQITMVENKYRAELAMLYLDLAVAVAESSRFKTKAEVRSPPPDLSILPSNGGSAAIDAVTEAEPKENGFRSTRRTKPMCTISPATFSVEQLEALSVGGMNVARVNNFLNYDFCALLQY</sequence>
<proteinExistence type="predicted"/>
<dbReference type="Proteomes" id="UP001327560">
    <property type="component" value="Chromosome 1"/>
</dbReference>
<dbReference type="GO" id="GO:0003824">
    <property type="term" value="F:catalytic activity"/>
    <property type="evidence" value="ECO:0007669"/>
    <property type="project" value="InterPro"/>
</dbReference>
<dbReference type="InterPro" id="IPR015813">
    <property type="entry name" value="Pyrv/PenolPyrv_kinase-like_dom"/>
</dbReference>
<dbReference type="SUPFAM" id="SSF51621">
    <property type="entry name" value="Phosphoenolpyruvate/pyruvate domain"/>
    <property type="match status" value="1"/>
</dbReference>
<gene>
    <name evidence="1" type="ORF">Cni_G02080</name>
</gene>
<accession>A0AAQ3PZL2</accession>
<name>A0AAQ3PZL2_9LILI</name>